<dbReference type="GO" id="GO:0003677">
    <property type="term" value="F:DNA binding"/>
    <property type="evidence" value="ECO:0007669"/>
    <property type="project" value="UniProtKB-KW"/>
</dbReference>
<dbReference type="Gene3D" id="1.10.10.10">
    <property type="entry name" value="Winged helix-like DNA-binding domain superfamily/Winged helix DNA-binding domain"/>
    <property type="match status" value="1"/>
</dbReference>
<proteinExistence type="predicted"/>
<evidence type="ECO:0000256" key="1">
    <source>
        <dbReference type="ARBA" id="ARBA00023015"/>
    </source>
</evidence>
<evidence type="ECO:0000313" key="6">
    <source>
        <dbReference type="EMBL" id="RBP59081.1"/>
    </source>
</evidence>
<dbReference type="AlphaFoldDB" id="A0A366HYG9"/>
<keyword evidence="7" id="KW-1185">Reference proteome</keyword>
<dbReference type="Pfam" id="PF13545">
    <property type="entry name" value="HTH_Crp_2"/>
    <property type="match status" value="1"/>
</dbReference>
<dbReference type="InterPro" id="IPR014710">
    <property type="entry name" value="RmlC-like_jellyroll"/>
</dbReference>
<dbReference type="PANTHER" id="PTHR24567">
    <property type="entry name" value="CRP FAMILY TRANSCRIPTIONAL REGULATORY PROTEIN"/>
    <property type="match status" value="1"/>
</dbReference>
<dbReference type="PROSITE" id="PS51063">
    <property type="entry name" value="HTH_CRP_2"/>
    <property type="match status" value="1"/>
</dbReference>
<dbReference type="InterPro" id="IPR012318">
    <property type="entry name" value="HTH_CRP"/>
</dbReference>
<keyword evidence="1" id="KW-0805">Transcription regulation</keyword>
<feature type="domain" description="Cyclic nucleotide-binding" evidence="4">
    <location>
        <begin position="15"/>
        <end position="129"/>
    </location>
</feature>
<dbReference type="GO" id="GO:0005829">
    <property type="term" value="C:cytosol"/>
    <property type="evidence" value="ECO:0007669"/>
    <property type="project" value="TreeGrafter"/>
</dbReference>
<dbReference type="GO" id="GO:0003700">
    <property type="term" value="F:DNA-binding transcription factor activity"/>
    <property type="evidence" value="ECO:0007669"/>
    <property type="project" value="TreeGrafter"/>
</dbReference>
<dbReference type="SUPFAM" id="SSF51206">
    <property type="entry name" value="cAMP-binding domain-like"/>
    <property type="match status" value="1"/>
</dbReference>
<dbReference type="InterPro" id="IPR018490">
    <property type="entry name" value="cNMP-bd_dom_sf"/>
</dbReference>
<sequence>MRENEFLVSHKIDMPTELFKAFNTKEAKLYKSNSLIYRQGEKADNFYFLKKGNVEVFVMSPEGAEKGLTNYKAGEVFGEASFFDGYPRISTAKTITECEIITITRKNIEHFFKEDPSLALKLIELLSKKVLRLSREIDHISFMSAEKRIAEYLLSRSQGINGTIMCTQDDIGNTVGVSRITVSRTLGKFVKDNWIRTGYKKIEIINTKGLMEFLDD</sequence>
<gene>
    <name evidence="6" type="ORF">DES36_12023</name>
</gene>
<evidence type="ECO:0000256" key="2">
    <source>
        <dbReference type="ARBA" id="ARBA00023125"/>
    </source>
</evidence>
<evidence type="ECO:0000313" key="7">
    <source>
        <dbReference type="Proteomes" id="UP000253490"/>
    </source>
</evidence>
<protein>
    <submittedName>
        <fullName evidence="6">CRP-like cAMP-binding protein</fullName>
    </submittedName>
</protein>
<dbReference type="InterPro" id="IPR000595">
    <property type="entry name" value="cNMP-bd_dom"/>
</dbReference>
<evidence type="ECO:0000256" key="3">
    <source>
        <dbReference type="ARBA" id="ARBA00023163"/>
    </source>
</evidence>
<keyword evidence="3" id="KW-0804">Transcription</keyword>
<dbReference type="InterPro" id="IPR050397">
    <property type="entry name" value="Env_Response_Regulators"/>
</dbReference>
<reference evidence="6 7" key="1">
    <citation type="submission" date="2018-06" db="EMBL/GenBank/DDBJ databases">
        <title>Genomic Encyclopedia of Type Strains, Phase IV (KMG-IV): sequencing the most valuable type-strain genomes for metagenomic binning, comparative biology and taxonomic classification.</title>
        <authorList>
            <person name="Goeker M."/>
        </authorList>
    </citation>
    <scope>NUCLEOTIDE SEQUENCE [LARGE SCALE GENOMIC DNA]</scope>
    <source>
        <strain evidence="6 7">DSM 22112</strain>
    </source>
</reference>
<dbReference type="PANTHER" id="PTHR24567:SF74">
    <property type="entry name" value="HTH-TYPE TRANSCRIPTIONAL REGULATOR ARCR"/>
    <property type="match status" value="1"/>
</dbReference>
<dbReference type="SUPFAM" id="SSF46785">
    <property type="entry name" value="Winged helix' DNA-binding domain"/>
    <property type="match status" value="1"/>
</dbReference>
<feature type="domain" description="HTH crp-type" evidence="5">
    <location>
        <begin position="143"/>
        <end position="208"/>
    </location>
</feature>
<dbReference type="InterPro" id="IPR036390">
    <property type="entry name" value="WH_DNA-bd_sf"/>
</dbReference>
<comment type="caution">
    <text evidence="6">The sequence shown here is derived from an EMBL/GenBank/DDBJ whole genome shotgun (WGS) entry which is preliminary data.</text>
</comment>
<name>A0A366HYG9_9FIRM</name>
<dbReference type="InterPro" id="IPR036388">
    <property type="entry name" value="WH-like_DNA-bd_sf"/>
</dbReference>
<dbReference type="CDD" id="cd00038">
    <property type="entry name" value="CAP_ED"/>
    <property type="match status" value="1"/>
</dbReference>
<dbReference type="SMART" id="SM00100">
    <property type="entry name" value="cNMP"/>
    <property type="match status" value="1"/>
</dbReference>
<dbReference type="RefSeq" id="WP_242981771.1">
    <property type="nucleotide sequence ID" value="NZ_QNRX01000020.1"/>
</dbReference>
<accession>A0A366HYG9</accession>
<evidence type="ECO:0000259" key="4">
    <source>
        <dbReference type="PROSITE" id="PS50042"/>
    </source>
</evidence>
<dbReference type="Pfam" id="PF00027">
    <property type="entry name" value="cNMP_binding"/>
    <property type="match status" value="1"/>
</dbReference>
<organism evidence="6 7">
    <name type="scientific">Alkalibaculum bacchi</name>
    <dbReference type="NCBI Taxonomy" id="645887"/>
    <lineage>
        <taxon>Bacteria</taxon>
        <taxon>Bacillati</taxon>
        <taxon>Bacillota</taxon>
        <taxon>Clostridia</taxon>
        <taxon>Eubacteriales</taxon>
        <taxon>Eubacteriaceae</taxon>
        <taxon>Alkalibaculum</taxon>
    </lineage>
</organism>
<dbReference type="EMBL" id="QNRX01000020">
    <property type="protein sequence ID" value="RBP59081.1"/>
    <property type="molecule type" value="Genomic_DNA"/>
</dbReference>
<dbReference type="PROSITE" id="PS50042">
    <property type="entry name" value="CNMP_BINDING_3"/>
    <property type="match status" value="1"/>
</dbReference>
<keyword evidence="2" id="KW-0238">DNA-binding</keyword>
<dbReference type="Proteomes" id="UP000253490">
    <property type="component" value="Unassembled WGS sequence"/>
</dbReference>
<evidence type="ECO:0000259" key="5">
    <source>
        <dbReference type="PROSITE" id="PS51063"/>
    </source>
</evidence>
<dbReference type="Gene3D" id="2.60.120.10">
    <property type="entry name" value="Jelly Rolls"/>
    <property type="match status" value="1"/>
</dbReference>
<dbReference type="SMART" id="SM00419">
    <property type="entry name" value="HTH_CRP"/>
    <property type="match status" value="1"/>
</dbReference>